<dbReference type="GO" id="GO:0005771">
    <property type="term" value="C:multivesicular body"/>
    <property type="evidence" value="ECO:0007669"/>
    <property type="project" value="TreeGrafter"/>
</dbReference>
<organism evidence="4">
    <name type="scientific">Arion vulgaris</name>
    <dbReference type="NCBI Taxonomy" id="1028688"/>
    <lineage>
        <taxon>Eukaryota</taxon>
        <taxon>Metazoa</taxon>
        <taxon>Spiralia</taxon>
        <taxon>Lophotrochozoa</taxon>
        <taxon>Mollusca</taxon>
        <taxon>Gastropoda</taxon>
        <taxon>Heterobranchia</taxon>
        <taxon>Euthyneura</taxon>
        <taxon>Panpulmonata</taxon>
        <taxon>Eupulmonata</taxon>
        <taxon>Stylommatophora</taxon>
        <taxon>Helicina</taxon>
        <taxon>Arionoidea</taxon>
        <taxon>Arionidae</taxon>
        <taxon>Arion</taxon>
    </lineage>
</organism>
<dbReference type="EMBL" id="HACG01023075">
    <property type="protein sequence ID" value="CEK69940.1"/>
    <property type="molecule type" value="Transcribed_RNA"/>
</dbReference>
<feature type="region of interest" description="Disordered" evidence="2">
    <location>
        <begin position="419"/>
        <end position="459"/>
    </location>
</feature>
<evidence type="ECO:0000259" key="3">
    <source>
        <dbReference type="Pfam" id="PF25239"/>
    </source>
</evidence>
<comment type="similarity">
    <text evidence="1">Belongs to the SNF7 family.</text>
</comment>
<dbReference type="PANTHER" id="PTHR22761">
    <property type="entry name" value="CHARGED MULTIVESICULAR BODY PROTEIN"/>
    <property type="match status" value="1"/>
</dbReference>
<dbReference type="GO" id="GO:0032511">
    <property type="term" value="P:late endosome to vacuole transport via multivesicular body sorting pathway"/>
    <property type="evidence" value="ECO:0007669"/>
    <property type="project" value="TreeGrafter"/>
</dbReference>
<dbReference type="GO" id="GO:0006900">
    <property type="term" value="P:vesicle budding from membrane"/>
    <property type="evidence" value="ECO:0007669"/>
    <property type="project" value="TreeGrafter"/>
</dbReference>
<protein>
    <recommendedName>
        <fullName evidence="3">CHMP7 winged helix domain-containing protein</fullName>
    </recommendedName>
</protein>
<accession>A0A0B6ZQG5</accession>
<proteinExistence type="inferred from homology"/>
<evidence type="ECO:0000313" key="4">
    <source>
        <dbReference type="EMBL" id="CEK69940.1"/>
    </source>
</evidence>
<dbReference type="Gene3D" id="6.10.140.1230">
    <property type="match status" value="1"/>
</dbReference>
<feature type="domain" description="CHMP7 winged helix" evidence="3">
    <location>
        <begin position="140"/>
        <end position="211"/>
    </location>
</feature>
<reference evidence="4" key="1">
    <citation type="submission" date="2014-12" db="EMBL/GenBank/DDBJ databases">
        <title>Insight into the proteome of Arion vulgaris.</title>
        <authorList>
            <person name="Aradska J."/>
            <person name="Bulat T."/>
            <person name="Smidak R."/>
            <person name="Sarate P."/>
            <person name="Gangsoo J."/>
            <person name="Sialana F."/>
            <person name="Bilban M."/>
            <person name="Lubec G."/>
        </authorList>
    </citation>
    <scope>NUCLEOTIDE SEQUENCE</scope>
    <source>
        <tissue evidence="4">Skin</tissue>
    </source>
</reference>
<feature type="compositionally biased region" description="Low complexity" evidence="2">
    <location>
        <begin position="450"/>
        <end position="459"/>
    </location>
</feature>
<dbReference type="PANTHER" id="PTHR22761:SF96">
    <property type="entry name" value="BCDNA.GH08385"/>
    <property type="match status" value="1"/>
</dbReference>
<feature type="compositionally biased region" description="Basic and acidic residues" evidence="2">
    <location>
        <begin position="435"/>
        <end position="445"/>
    </location>
</feature>
<dbReference type="InterPro" id="IPR005024">
    <property type="entry name" value="Snf7_fam"/>
</dbReference>
<dbReference type="Pfam" id="PF25239">
    <property type="entry name" value="WHD_CHMP7"/>
    <property type="match status" value="1"/>
</dbReference>
<name>A0A0B6ZQG5_9EUPU</name>
<dbReference type="AlphaFoldDB" id="A0A0B6ZQG5"/>
<dbReference type="InterPro" id="IPR057471">
    <property type="entry name" value="CHMP7_WHD"/>
</dbReference>
<evidence type="ECO:0000256" key="1">
    <source>
        <dbReference type="ARBA" id="ARBA00006190"/>
    </source>
</evidence>
<evidence type="ECO:0000256" key="2">
    <source>
        <dbReference type="SAM" id="MobiDB-lite"/>
    </source>
</evidence>
<gene>
    <name evidence="4" type="primary">ORF72205</name>
</gene>
<dbReference type="Pfam" id="PF03357">
    <property type="entry name" value="Snf7"/>
    <property type="match status" value="1"/>
</dbReference>
<dbReference type="Pfam" id="PF25880">
    <property type="entry name" value="WHD_CHMP7_1st"/>
    <property type="match status" value="1"/>
</dbReference>
<sequence>MASHERYCLPQELESDQQAAVLYSPFRDKALNPQSWTRKVKFWENLLAESALERRNVTCDVSVLPSLFERKGIRPKCLGTIVEEMKKSGRIRSVESYKRKNDWWSWGLNTLVKQPLTWGLSHLIGSTDKESGIFVWPEVVKKLCEEVIQLHQESVENELSDSLVSIAHLQSKCLLLIPCAQDFDIVLTQLERDKRVAIIETQDQEIVIKFCKTGETAVSPISDIDLHIYRIQLSLRQLEKDIQVLSCRAQEQVNEARRHLREGSKSMAKHCLRKKKSLLRMMDRRSESLTYLHDILQTIEEASTNEKVLKACQASTALMKSINKHVTVEGVESVMDDIREAIDNQEDINLALSSCHSQDDQQQLELDLQQLLDESQDTEQMKLSTEGIKQEEDLIQLFQHAMQEGQSAVRSQQTLIAPAPGVASLELPDVPTSRPSRDASHDTSHHQGTSKTSSQSLSS</sequence>
<dbReference type="GO" id="GO:0000815">
    <property type="term" value="C:ESCRT III complex"/>
    <property type="evidence" value="ECO:0007669"/>
    <property type="project" value="TreeGrafter"/>
</dbReference>
<dbReference type="GO" id="GO:0009898">
    <property type="term" value="C:cytoplasmic side of plasma membrane"/>
    <property type="evidence" value="ECO:0007669"/>
    <property type="project" value="TreeGrafter"/>
</dbReference>